<evidence type="ECO:0000256" key="8">
    <source>
        <dbReference type="ARBA" id="ARBA00023136"/>
    </source>
</evidence>
<dbReference type="GO" id="GO:0004190">
    <property type="term" value="F:aspartic-type endopeptidase activity"/>
    <property type="evidence" value="ECO:0007669"/>
    <property type="project" value="UniProtKB-UniRule"/>
</dbReference>
<evidence type="ECO:0000256" key="9">
    <source>
        <dbReference type="HAMAP-Rule" id="MF_00161"/>
    </source>
</evidence>
<dbReference type="Proteomes" id="UP000238007">
    <property type="component" value="Unassembled WGS sequence"/>
</dbReference>
<keyword evidence="13" id="KW-1185">Reference proteome</keyword>
<evidence type="ECO:0000256" key="6">
    <source>
        <dbReference type="ARBA" id="ARBA00022801"/>
    </source>
</evidence>
<gene>
    <name evidence="9" type="primary">lspA</name>
    <name evidence="12" type="ORF">CLV80_11066</name>
</gene>
<protein>
    <recommendedName>
        <fullName evidence="9">Lipoprotein signal peptidase</fullName>
        <ecNumber evidence="9">3.4.23.36</ecNumber>
    </recommendedName>
    <alternativeName>
        <fullName evidence="9">Prolipoprotein signal peptidase</fullName>
    </alternativeName>
    <alternativeName>
        <fullName evidence="9">Signal peptidase II</fullName>
        <shortName evidence="9">SPase II</shortName>
    </alternativeName>
</protein>
<evidence type="ECO:0000256" key="4">
    <source>
        <dbReference type="ARBA" id="ARBA00022692"/>
    </source>
</evidence>
<keyword evidence="7 9" id="KW-1133">Transmembrane helix</keyword>
<keyword evidence="8 9" id="KW-0472">Membrane</keyword>
<feature type="transmembrane region" description="Helical" evidence="9">
    <location>
        <begin position="132"/>
        <end position="150"/>
    </location>
</feature>
<comment type="function">
    <text evidence="9 10">This protein specifically catalyzes the removal of signal peptides from prolipoproteins.</text>
</comment>
<feature type="transmembrane region" description="Helical" evidence="9">
    <location>
        <begin position="65"/>
        <end position="83"/>
    </location>
</feature>
<feature type="transmembrane region" description="Helical" evidence="9">
    <location>
        <begin position="90"/>
        <end position="112"/>
    </location>
</feature>
<dbReference type="InterPro" id="IPR001872">
    <property type="entry name" value="Peptidase_A8"/>
</dbReference>
<dbReference type="GO" id="GO:0006508">
    <property type="term" value="P:proteolysis"/>
    <property type="evidence" value="ECO:0007669"/>
    <property type="project" value="UniProtKB-KW"/>
</dbReference>
<evidence type="ECO:0000256" key="5">
    <source>
        <dbReference type="ARBA" id="ARBA00022750"/>
    </source>
</evidence>
<evidence type="ECO:0000313" key="13">
    <source>
        <dbReference type="Proteomes" id="UP000238007"/>
    </source>
</evidence>
<dbReference type="GO" id="GO:0005886">
    <property type="term" value="C:plasma membrane"/>
    <property type="evidence" value="ECO:0007669"/>
    <property type="project" value="UniProtKB-SubCell"/>
</dbReference>
<evidence type="ECO:0000256" key="7">
    <source>
        <dbReference type="ARBA" id="ARBA00022989"/>
    </source>
</evidence>
<keyword evidence="2 9" id="KW-1003">Cell membrane</keyword>
<feature type="active site" evidence="9">
    <location>
        <position position="136"/>
    </location>
</feature>
<dbReference type="OrthoDB" id="9810259at2"/>
<dbReference type="EMBL" id="PVTP01000010">
    <property type="protein sequence ID" value="PRY75980.1"/>
    <property type="molecule type" value="Genomic_DNA"/>
</dbReference>
<evidence type="ECO:0000256" key="1">
    <source>
        <dbReference type="ARBA" id="ARBA00006139"/>
    </source>
</evidence>
<dbReference type="NCBIfam" id="TIGR00077">
    <property type="entry name" value="lspA"/>
    <property type="match status" value="1"/>
</dbReference>
<dbReference type="RefSeq" id="WP_106358549.1">
    <property type="nucleotide sequence ID" value="NZ_PVTP01000010.1"/>
</dbReference>
<comment type="catalytic activity">
    <reaction evidence="9 10">
        <text>Release of signal peptides from bacterial membrane prolipoproteins. Hydrolyzes -Xaa-Yaa-Zaa-|-(S,diacylglyceryl)Cys-, in which Xaa is hydrophobic (preferably Leu), and Yaa (Ala or Ser) and Zaa (Gly or Ala) have small, neutral side chains.</text>
        <dbReference type="EC" id="3.4.23.36"/>
    </reaction>
</comment>
<proteinExistence type="inferred from homology"/>
<evidence type="ECO:0000256" key="3">
    <source>
        <dbReference type="ARBA" id="ARBA00022670"/>
    </source>
</evidence>
<keyword evidence="5 9" id="KW-0064">Aspartyl protease</keyword>
<dbReference type="Pfam" id="PF01252">
    <property type="entry name" value="Peptidase_A8"/>
    <property type="match status" value="1"/>
</dbReference>
<evidence type="ECO:0000313" key="12">
    <source>
        <dbReference type="EMBL" id="PRY75980.1"/>
    </source>
</evidence>
<feature type="active site" evidence="9">
    <location>
        <position position="117"/>
    </location>
</feature>
<accession>A0A2T0VVZ1</accession>
<evidence type="ECO:0000256" key="11">
    <source>
        <dbReference type="RuleBase" id="RU004181"/>
    </source>
</evidence>
<dbReference type="UniPathway" id="UPA00665"/>
<evidence type="ECO:0000256" key="2">
    <source>
        <dbReference type="ARBA" id="ARBA00022475"/>
    </source>
</evidence>
<organism evidence="12 13">
    <name type="scientific">Yoonia maritima</name>
    <dbReference type="NCBI Taxonomy" id="1435347"/>
    <lineage>
        <taxon>Bacteria</taxon>
        <taxon>Pseudomonadati</taxon>
        <taxon>Pseudomonadota</taxon>
        <taxon>Alphaproteobacteria</taxon>
        <taxon>Rhodobacterales</taxon>
        <taxon>Paracoccaceae</taxon>
        <taxon>Yoonia</taxon>
    </lineage>
</organism>
<comment type="subcellular location">
    <subcellularLocation>
        <location evidence="9">Cell membrane</location>
        <topology evidence="9">Multi-pass membrane protein</topology>
    </subcellularLocation>
</comment>
<dbReference type="PROSITE" id="PS00855">
    <property type="entry name" value="SPASE_II"/>
    <property type="match status" value="1"/>
</dbReference>
<dbReference type="PANTHER" id="PTHR33695:SF1">
    <property type="entry name" value="LIPOPROTEIN SIGNAL PEPTIDASE"/>
    <property type="match status" value="1"/>
</dbReference>
<reference evidence="12 13" key="1">
    <citation type="submission" date="2018-03" db="EMBL/GenBank/DDBJ databases">
        <title>Genomic Encyclopedia of Archaeal and Bacterial Type Strains, Phase II (KMG-II): from individual species to whole genera.</title>
        <authorList>
            <person name="Goeker M."/>
        </authorList>
    </citation>
    <scope>NUCLEOTIDE SEQUENCE [LARGE SCALE GENOMIC DNA]</scope>
    <source>
        <strain evidence="12 13">DSM 101533</strain>
    </source>
</reference>
<dbReference type="HAMAP" id="MF_00161">
    <property type="entry name" value="LspA"/>
    <property type="match status" value="1"/>
</dbReference>
<dbReference type="PANTHER" id="PTHR33695">
    <property type="entry name" value="LIPOPROTEIN SIGNAL PEPTIDASE"/>
    <property type="match status" value="1"/>
</dbReference>
<comment type="caution">
    <text evidence="9">Lacks conserved residue(s) required for the propagation of feature annotation.</text>
</comment>
<dbReference type="EC" id="3.4.23.36" evidence="9"/>
<dbReference type="AlphaFoldDB" id="A0A2T0VVZ1"/>
<sequence>MRLTFWAGLWVLLLDQASKYYVVHWLGLGNPGRGKIEVFPPYLEFQMAWNRGVNFGLFSGFDMRWVLIGLAVVISAAVLWWLRKNGGSKWVYMSAGFLIGGAIGNVVDRIFYGAVADFLNMSCCGFNNPYSFNIADVAIFIGAVGLAFLGEDHKSSPKKKSA</sequence>
<keyword evidence="4 9" id="KW-0812">Transmembrane</keyword>
<dbReference type="PRINTS" id="PR00781">
    <property type="entry name" value="LIPOSIGPTASE"/>
</dbReference>
<name>A0A2T0VVZ1_9RHOB</name>
<comment type="similarity">
    <text evidence="1 9 11">Belongs to the peptidase A8 family.</text>
</comment>
<evidence type="ECO:0000256" key="10">
    <source>
        <dbReference type="RuleBase" id="RU000594"/>
    </source>
</evidence>
<comment type="caution">
    <text evidence="12">The sequence shown here is derived from an EMBL/GenBank/DDBJ whole genome shotgun (WGS) entry which is preliminary data.</text>
</comment>
<keyword evidence="6 9" id="KW-0378">Hydrolase</keyword>
<keyword evidence="3 9" id="KW-0645">Protease</keyword>
<comment type="pathway">
    <text evidence="9">Protein modification; lipoprotein biosynthesis (signal peptide cleavage).</text>
</comment>